<feature type="region of interest" description="Disordered" evidence="9">
    <location>
        <begin position="69"/>
        <end position="92"/>
    </location>
</feature>
<protein>
    <recommendedName>
        <fullName evidence="1">RNA helicase</fullName>
        <ecNumber evidence="1">3.6.4.13</ecNumber>
    </recommendedName>
</protein>
<comment type="catalytic activity">
    <reaction evidence="6">
        <text>ATP + H2O = ADP + phosphate + H(+)</text>
        <dbReference type="Rhea" id="RHEA:13065"/>
        <dbReference type="ChEBI" id="CHEBI:15377"/>
        <dbReference type="ChEBI" id="CHEBI:15378"/>
        <dbReference type="ChEBI" id="CHEBI:30616"/>
        <dbReference type="ChEBI" id="CHEBI:43474"/>
        <dbReference type="ChEBI" id="CHEBI:456216"/>
        <dbReference type="EC" id="3.6.4.13"/>
    </reaction>
</comment>
<dbReference type="InterPro" id="IPR014014">
    <property type="entry name" value="RNA_helicase_DEAD_Q_motif"/>
</dbReference>
<feature type="short sequence motif" description="Q motif" evidence="7">
    <location>
        <begin position="147"/>
        <end position="175"/>
    </location>
</feature>
<dbReference type="PROSITE" id="PS00039">
    <property type="entry name" value="DEAD_ATP_HELICASE"/>
    <property type="match status" value="1"/>
</dbReference>
<dbReference type="InterPro" id="IPR027417">
    <property type="entry name" value="P-loop_NTPase"/>
</dbReference>
<evidence type="ECO:0000256" key="2">
    <source>
        <dbReference type="ARBA" id="ARBA00022741"/>
    </source>
</evidence>
<dbReference type="GO" id="GO:0031047">
    <property type="term" value="P:regulatory ncRNA-mediated gene silencing"/>
    <property type="evidence" value="ECO:0007669"/>
    <property type="project" value="UniProtKB-ARBA"/>
</dbReference>
<evidence type="ECO:0000256" key="4">
    <source>
        <dbReference type="ARBA" id="ARBA00022806"/>
    </source>
</evidence>
<evidence type="ECO:0000256" key="5">
    <source>
        <dbReference type="ARBA" id="ARBA00022840"/>
    </source>
</evidence>
<evidence type="ECO:0000313" key="14">
    <source>
        <dbReference type="Proteomes" id="UP000053105"/>
    </source>
</evidence>
<keyword evidence="14" id="KW-1185">Reference proteome</keyword>
<keyword evidence="5 8" id="KW-0067">ATP-binding</keyword>
<dbReference type="EC" id="3.6.4.13" evidence="1"/>
<dbReference type="SMART" id="SM00490">
    <property type="entry name" value="HELICc"/>
    <property type="match status" value="1"/>
</dbReference>
<evidence type="ECO:0000259" key="11">
    <source>
        <dbReference type="PROSITE" id="PS51194"/>
    </source>
</evidence>
<dbReference type="STRING" id="166423.A0A0M8ZN77"/>
<evidence type="ECO:0000313" key="13">
    <source>
        <dbReference type="EMBL" id="KOX67517.1"/>
    </source>
</evidence>
<dbReference type="PROSITE" id="PS51192">
    <property type="entry name" value="HELICASE_ATP_BIND_1"/>
    <property type="match status" value="1"/>
</dbReference>
<evidence type="ECO:0000256" key="6">
    <source>
        <dbReference type="ARBA" id="ARBA00047984"/>
    </source>
</evidence>
<accession>A0A0M8ZN77</accession>
<evidence type="ECO:0000256" key="8">
    <source>
        <dbReference type="RuleBase" id="RU000492"/>
    </source>
</evidence>
<feature type="domain" description="DEAD-box RNA helicase Q" evidence="12">
    <location>
        <begin position="147"/>
        <end position="175"/>
    </location>
</feature>
<dbReference type="GO" id="GO:0003724">
    <property type="term" value="F:RNA helicase activity"/>
    <property type="evidence" value="ECO:0007669"/>
    <property type="project" value="UniProtKB-EC"/>
</dbReference>
<name>A0A0M8ZN77_9HYME</name>
<dbReference type="CDD" id="cd18787">
    <property type="entry name" value="SF2_C_DEAD"/>
    <property type="match status" value="1"/>
</dbReference>
<feature type="domain" description="Helicase ATP-binding" evidence="10">
    <location>
        <begin position="178"/>
        <end position="350"/>
    </location>
</feature>
<evidence type="ECO:0000256" key="3">
    <source>
        <dbReference type="ARBA" id="ARBA00022801"/>
    </source>
</evidence>
<dbReference type="FunFam" id="3.40.50.300:FF:000079">
    <property type="entry name" value="probable ATP-dependent RNA helicase DDX17"/>
    <property type="match status" value="1"/>
</dbReference>
<keyword evidence="3 8" id="KW-0378">Hydrolase</keyword>
<dbReference type="GO" id="GO:0016787">
    <property type="term" value="F:hydrolase activity"/>
    <property type="evidence" value="ECO:0007669"/>
    <property type="project" value="UniProtKB-KW"/>
</dbReference>
<dbReference type="OrthoDB" id="196131at2759"/>
<dbReference type="InterPro" id="IPR014001">
    <property type="entry name" value="Helicase_ATP-bd"/>
</dbReference>
<reference evidence="13 14" key="1">
    <citation type="submission" date="2015-07" db="EMBL/GenBank/DDBJ databases">
        <title>The genome of Melipona quadrifasciata.</title>
        <authorList>
            <person name="Pan H."/>
            <person name="Kapheim K."/>
        </authorList>
    </citation>
    <scope>NUCLEOTIDE SEQUENCE [LARGE SCALE GENOMIC DNA]</scope>
    <source>
        <strain evidence="13">0111107301</strain>
        <tissue evidence="13">Whole body</tissue>
    </source>
</reference>
<feature type="domain" description="Helicase C-terminal" evidence="11">
    <location>
        <begin position="381"/>
        <end position="527"/>
    </location>
</feature>
<dbReference type="InterPro" id="IPR011545">
    <property type="entry name" value="DEAD/DEAH_box_helicase_dom"/>
</dbReference>
<dbReference type="InterPro" id="IPR001650">
    <property type="entry name" value="Helicase_C-like"/>
</dbReference>
<dbReference type="PROSITE" id="PS51195">
    <property type="entry name" value="Q_MOTIF"/>
    <property type="match status" value="1"/>
</dbReference>
<proteinExistence type="inferred from homology"/>
<dbReference type="GO" id="GO:0003676">
    <property type="term" value="F:nucleic acid binding"/>
    <property type="evidence" value="ECO:0007669"/>
    <property type="project" value="InterPro"/>
</dbReference>
<evidence type="ECO:0000259" key="10">
    <source>
        <dbReference type="PROSITE" id="PS51192"/>
    </source>
</evidence>
<evidence type="ECO:0000256" key="7">
    <source>
        <dbReference type="PROSITE-ProRule" id="PRU00552"/>
    </source>
</evidence>
<sequence length="565" mass="64505">MPPFYVHEWSMNACGRNSNLRTCLRNPHLLSGADSLRSLHSYQINIIKTYGASYHSGNYRTKERGSIYKNNANNRNGRFENRNKNNMHGNIGPLKKPNWNFVNLEPFKKDFYIPHPNVQSRHPQEVDIFRQENQITLKGEKIPNPIQHFEEGNFPDHVMQCIRKHGFNEPTAIQAQGWPIAMSGQNMVGIAQTGSGKTLGYILPAIVHISSQQALSHGDGPIALILAPTRELAQQIQKVTQTFSYVKSTCIFGGAPKGSQARDLEQGVEICIATPGRLIDFLERGVTNLRRCTYLVLDEADRMLDMGFEPQIRKIIEQIRPDRQVLMWSATWPKEVRNLAEEYLVDYTQLNIGSLTLAANHNILQIVDVCEEHEKQTKLQNLLQEISNINPDDGKTIIFVETKKKVEVITRTIRRYGWPAVCIHGDKSQTERDFVLTEFRRNKDSILVATDVAARGLDVNDVKYVINFDYPTSSEDYIHRIGRTGRSNNAGTSYAFFTPQNGRQVKGLINVLREAKQVINPKLLELADKNDNDSMRNRWGNGNYRRREPIFSKTHTRFENLSYAS</sequence>
<dbReference type="Gene3D" id="3.40.50.300">
    <property type="entry name" value="P-loop containing nucleotide triphosphate hydrolases"/>
    <property type="match status" value="2"/>
</dbReference>
<dbReference type="Proteomes" id="UP000053105">
    <property type="component" value="Unassembled WGS sequence"/>
</dbReference>
<evidence type="ECO:0000256" key="9">
    <source>
        <dbReference type="SAM" id="MobiDB-lite"/>
    </source>
</evidence>
<comment type="similarity">
    <text evidence="8">Belongs to the DEAD box helicase family.</text>
</comment>
<dbReference type="SMART" id="SM00487">
    <property type="entry name" value="DEXDc"/>
    <property type="match status" value="1"/>
</dbReference>
<dbReference type="SUPFAM" id="SSF52540">
    <property type="entry name" value="P-loop containing nucleoside triphosphate hydrolases"/>
    <property type="match status" value="1"/>
</dbReference>
<keyword evidence="4 8" id="KW-0347">Helicase</keyword>
<dbReference type="Pfam" id="PF00271">
    <property type="entry name" value="Helicase_C"/>
    <property type="match status" value="1"/>
</dbReference>
<dbReference type="AlphaFoldDB" id="A0A0M8ZN77"/>
<dbReference type="FunFam" id="3.40.50.300:FF:000008">
    <property type="entry name" value="ATP-dependent RNA helicase RhlB"/>
    <property type="match status" value="1"/>
</dbReference>
<dbReference type="Pfam" id="PF00270">
    <property type="entry name" value="DEAD"/>
    <property type="match status" value="1"/>
</dbReference>
<evidence type="ECO:0000259" key="12">
    <source>
        <dbReference type="PROSITE" id="PS51195"/>
    </source>
</evidence>
<evidence type="ECO:0000256" key="1">
    <source>
        <dbReference type="ARBA" id="ARBA00012552"/>
    </source>
</evidence>
<dbReference type="EMBL" id="KQ436033">
    <property type="protein sequence ID" value="KOX67517.1"/>
    <property type="molecule type" value="Genomic_DNA"/>
</dbReference>
<dbReference type="PROSITE" id="PS51194">
    <property type="entry name" value="HELICASE_CTER"/>
    <property type="match status" value="1"/>
</dbReference>
<dbReference type="GO" id="GO:0005524">
    <property type="term" value="F:ATP binding"/>
    <property type="evidence" value="ECO:0007669"/>
    <property type="project" value="UniProtKB-KW"/>
</dbReference>
<dbReference type="InterPro" id="IPR000629">
    <property type="entry name" value="RNA-helicase_DEAD-box_CS"/>
</dbReference>
<dbReference type="PANTHER" id="PTHR47958">
    <property type="entry name" value="ATP-DEPENDENT RNA HELICASE DBP3"/>
    <property type="match status" value="1"/>
</dbReference>
<organism evidence="13 14">
    <name type="scientific">Melipona quadrifasciata</name>
    <dbReference type="NCBI Taxonomy" id="166423"/>
    <lineage>
        <taxon>Eukaryota</taxon>
        <taxon>Metazoa</taxon>
        <taxon>Ecdysozoa</taxon>
        <taxon>Arthropoda</taxon>
        <taxon>Hexapoda</taxon>
        <taxon>Insecta</taxon>
        <taxon>Pterygota</taxon>
        <taxon>Neoptera</taxon>
        <taxon>Endopterygota</taxon>
        <taxon>Hymenoptera</taxon>
        <taxon>Apocrita</taxon>
        <taxon>Aculeata</taxon>
        <taxon>Apoidea</taxon>
        <taxon>Anthophila</taxon>
        <taxon>Apidae</taxon>
        <taxon>Melipona</taxon>
    </lineage>
</organism>
<keyword evidence="2 8" id="KW-0547">Nucleotide-binding</keyword>
<gene>
    <name evidence="13" type="ORF">WN51_08949</name>
</gene>